<proteinExistence type="inferred from homology"/>
<evidence type="ECO:0000313" key="3">
    <source>
        <dbReference type="EMBL" id="CAJ2512711.1"/>
    </source>
</evidence>
<dbReference type="InterPro" id="IPR036291">
    <property type="entry name" value="NAD(P)-bd_dom_sf"/>
</dbReference>
<dbReference type="PANTHER" id="PTHR42760">
    <property type="entry name" value="SHORT-CHAIN DEHYDROGENASES/REDUCTASES FAMILY MEMBER"/>
    <property type="match status" value="1"/>
</dbReference>
<reference evidence="3" key="1">
    <citation type="submission" date="2023-10" db="EMBL/GenBank/DDBJ databases">
        <authorList>
            <person name="Hackl T."/>
        </authorList>
    </citation>
    <scope>NUCLEOTIDE SEQUENCE</scope>
</reference>
<sequence length="363" mass="38198">MEIRGVVIVTGAGSGIGRAVAQRLASLDANVLICADMNLDAAKETATACRNIERPGTPKGLDAAAHPVDVRDETSVDDLITHVAETHGRIDVLVNTAGFGAAYQTPIRDMPLADWRSLDEVHNIGCFLLTRAALRVMDRQDAVVLDATAGGRPPTRGAIVMLTSLASEGAFLGVGNYIAAKHAVKGMVQTSAIENAARGIRVNAVAPSYVSGPMMDQFLKASPDVKAAILGDLPMGRLATVGEVADAVAFLASSFSSYVNGHTLVVDGGGSLALSIHRLEVDMSVMDFSIHSSFVISIAHDRAATWRLEYNQGSTSTAIPPAQVGDDPLGLVPRRDIRYLPPFELTGAMGNPPCERIAIWGGH</sequence>
<evidence type="ECO:0000256" key="2">
    <source>
        <dbReference type="ARBA" id="ARBA00022857"/>
    </source>
</evidence>
<gene>
    <name evidence="3" type="ORF">KHLLAP_LOCUS13179</name>
</gene>
<organism evidence="3 4">
    <name type="scientific">Anthostomella pinea</name>
    <dbReference type="NCBI Taxonomy" id="933095"/>
    <lineage>
        <taxon>Eukaryota</taxon>
        <taxon>Fungi</taxon>
        <taxon>Dikarya</taxon>
        <taxon>Ascomycota</taxon>
        <taxon>Pezizomycotina</taxon>
        <taxon>Sordariomycetes</taxon>
        <taxon>Xylariomycetidae</taxon>
        <taxon>Xylariales</taxon>
        <taxon>Xylariaceae</taxon>
        <taxon>Anthostomella</taxon>
    </lineage>
</organism>
<keyword evidence="2" id="KW-0521">NADP</keyword>
<dbReference type="InterPro" id="IPR002347">
    <property type="entry name" value="SDR_fam"/>
</dbReference>
<dbReference type="Proteomes" id="UP001295740">
    <property type="component" value="Unassembled WGS sequence"/>
</dbReference>
<dbReference type="Gene3D" id="3.40.50.720">
    <property type="entry name" value="NAD(P)-binding Rossmann-like Domain"/>
    <property type="match status" value="1"/>
</dbReference>
<dbReference type="AlphaFoldDB" id="A0AAI8YPZ1"/>
<evidence type="ECO:0000313" key="4">
    <source>
        <dbReference type="Proteomes" id="UP001295740"/>
    </source>
</evidence>
<dbReference type="SUPFAM" id="SSF51735">
    <property type="entry name" value="NAD(P)-binding Rossmann-fold domains"/>
    <property type="match status" value="1"/>
</dbReference>
<dbReference type="GO" id="GO:0016616">
    <property type="term" value="F:oxidoreductase activity, acting on the CH-OH group of donors, NAD or NADP as acceptor"/>
    <property type="evidence" value="ECO:0007669"/>
    <property type="project" value="TreeGrafter"/>
</dbReference>
<comment type="similarity">
    <text evidence="1">Belongs to the short-chain dehydrogenases/reductases (SDR) family.</text>
</comment>
<evidence type="ECO:0000256" key="1">
    <source>
        <dbReference type="ARBA" id="ARBA00006484"/>
    </source>
</evidence>
<dbReference type="PRINTS" id="PR00081">
    <property type="entry name" value="GDHRDH"/>
</dbReference>
<keyword evidence="4" id="KW-1185">Reference proteome</keyword>
<name>A0AAI8YPZ1_9PEZI</name>
<dbReference type="PRINTS" id="PR00080">
    <property type="entry name" value="SDRFAMILY"/>
</dbReference>
<dbReference type="EMBL" id="CAUWAG010000020">
    <property type="protein sequence ID" value="CAJ2512711.1"/>
    <property type="molecule type" value="Genomic_DNA"/>
</dbReference>
<comment type="caution">
    <text evidence="3">The sequence shown here is derived from an EMBL/GenBank/DDBJ whole genome shotgun (WGS) entry which is preliminary data.</text>
</comment>
<dbReference type="Pfam" id="PF13561">
    <property type="entry name" value="adh_short_C2"/>
    <property type="match status" value="1"/>
</dbReference>
<accession>A0AAI8YPZ1</accession>
<dbReference type="FunFam" id="3.40.50.720:FF:000084">
    <property type="entry name" value="Short-chain dehydrogenase reductase"/>
    <property type="match status" value="1"/>
</dbReference>
<protein>
    <submittedName>
        <fullName evidence="3">Uu.00g008300.m01.CDS01</fullName>
    </submittedName>
</protein>